<dbReference type="InterPro" id="IPR001647">
    <property type="entry name" value="HTH_TetR"/>
</dbReference>
<keyword evidence="2 4" id="KW-0238">DNA-binding</keyword>
<dbReference type="Gene3D" id="1.10.357.10">
    <property type="entry name" value="Tetracycline Repressor, domain 2"/>
    <property type="match status" value="1"/>
</dbReference>
<accession>A0A0A0J235</accession>
<dbReference type="AlphaFoldDB" id="A0A0A0J235"/>
<dbReference type="Proteomes" id="UP000030002">
    <property type="component" value="Unassembled WGS sequence"/>
</dbReference>
<dbReference type="GO" id="GO:0003700">
    <property type="term" value="F:DNA-binding transcription factor activity"/>
    <property type="evidence" value="ECO:0007669"/>
    <property type="project" value="TreeGrafter"/>
</dbReference>
<feature type="domain" description="HTH tetR-type" evidence="5">
    <location>
        <begin position="21"/>
        <end position="81"/>
    </location>
</feature>
<dbReference type="RefSeq" id="WP_035917272.1">
    <property type="nucleotide sequence ID" value="NZ_AVPJ01000011.1"/>
</dbReference>
<dbReference type="eggNOG" id="COG1309">
    <property type="taxonomic scope" value="Bacteria"/>
</dbReference>
<keyword evidence="1" id="KW-0805">Transcription regulation</keyword>
<keyword evidence="3" id="KW-0804">Transcription</keyword>
<dbReference type="InterPro" id="IPR050109">
    <property type="entry name" value="HTH-type_TetR-like_transc_reg"/>
</dbReference>
<evidence type="ECO:0000259" key="5">
    <source>
        <dbReference type="PROSITE" id="PS50977"/>
    </source>
</evidence>
<organism evidence="6 7">
    <name type="scientific">Knoellia sinensis KCTC 19936</name>
    <dbReference type="NCBI Taxonomy" id="1385520"/>
    <lineage>
        <taxon>Bacteria</taxon>
        <taxon>Bacillati</taxon>
        <taxon>Actinomycetota</taxon>
        <taxon>Actinomycetes</taxon>
        <taxon>Micrococcales</taxon>
        <taxon>Intrasporangiaceae</taxon>
        <taxon>Knoellia</taxon>
    </lineage>
</organism>
<dbReference type="InterPro" id="IPR009057">
    <property type="entry name" value="Homeodomain-like_sf"/>
</dbReference>
<dbReference type="GO" id="GO:0000976">
    <property type="term" value="F:transcription cis-regulatory region binding"/>
    <property type="evidence" value="ECO:0007669"/>
    <property type="project" value="TreeGrafter"/>
</dbReference>
<evidence type="ECO:0000256" key="1">
    <source>
        <dbReference type="ARBA" id="ARBA00023015"/>
    </source>
</evidence>
<dbReference type="PANTHER" id="PTHR30055:SF234">
    <property type="entry name" value="HTH-TYPE TRANSCRIPTIONAL REGULATOR BETI"/>
    <property type="match status" value="1"/>
</dbReference>
<evidence type="ECO:0000313" key="6">
    <source>
        <dbReference type="EMBL" id="KGN31435.1"/>
    </source>
</evidence>
<dbReference type="SUPFAM" id="SSF46689">
    <property type="entry name" value="Homeodomain-like"/>
    <property type="match status" value="1"/>
</dbReference>
<evidence type="ECO:0000256" key="3">
    <source>
        <dbReference type="ARBA" id="ARBA00023163"/>
    </source>
</evidence>
<dbReference type="EMBL" id="AVPJ01000011">
    <property type="protein sequence ID" value="KGN31435.1"/>
    <property type="molecule type" value="Genomic_DNA"/>
</dbReference>
<dbReference type="PANTHER" id="PTHR30055">
    <property type="entry name" value="HTH-TYPE TRANSCRIPTIONAL REGULATOR RUTR"/>
    <property type="match status" value="1"/>
</dbReference>
<gene>
    <name evidence="6" type="ORF">N802_03470</name>
</gene>
<evidence type="ECO:0000313" key="7">
    <source>
        <dbReference type="Proteomes" id="UP000030002"/>
    </source>
</evidence>
<dbReference type="Pfam" id="PF00440">
    <property type="entry name" value="TetR_N"/>
    <property type="match status" value="1"/>
</dbReference>
<feature type="DNA-binding region" description="H-T-H motif" evidence="4">
    <location>
        <begin position="44"/>
        <end position="63"/>
    </location>
</feature>
<name>A0A0A0J235_9MICO</name>
<evidence type="ECO:0000256" key="2">
    <source>
        <dbReference type="ARBA" id="ARBA00023125"/>
    </source>
</evidence>
<sequence length="217" mass="23408">MLENARPKRRYDATSRRSQAQATRARVVLAATEAFLELGYVGATVPDIAARAGVALKTVYRAAPGKAGLLAASVTAAVAGGVARGEVPVVERPAIRAITEEPDPAQQLRLYAKTQPGIWARVGPLLRVLATAAESEPELRAMQAEQEAVRHAGLTDFARLLDERRALKVGLTPERAADIIVTLGSFATYESLVNTYDWTHDQYVEWLVAALQHSLLG</sequence>
<comment type="caution">
    <text evidence="6">The sequence shown here is derived from an EMBL/GenBank/DDBJ whole genome shotgun (WGS) entry which is preliminary data.</text>
</comment>
<keyword evidence="7" id="KW-1185">Reference proteome</keyword>
<protein>
    <recommendedName>
        <fullName evidence="5">HTH tetR-type domain-containing protein</fullName>
    </recommendedName>
</protein>
<reference evidence="6 7" key="1">
    <citation type="submission" date="2013-08" db="EMBL/GenBank/DDBJ databases">
        <title>The genome sequence of Knoellia sinensis.</title>
        <authorList>
            <person name="Zhu W."/>
            <person name="Wang G."/>
        </authorList>
    </citation>
    <scope>NUCLEOTIDE SEQUENCE [LARGE SCALE GENOMIC DNA]</scope>
    <source>
        <strain evidence="6 7">KCTC 19936</strain>
    </source>
</reference>
<proteinExistence type="predicted"/>
<dbReference type="PROSITE" id="PS50977">
    <property type="entry name" value="HTH_TETR_2"/>
    <property type="match status" value="1"/>
</dbReference>
<evidence type="ECO:0000256" key="4">
    <source>
        <dbReference type="PROSITE-ProRule" id="PRU00335"/>
    </source>
</evidence>